<protein>
    <submittedName>
        <fullName evidence="2">Uncharacterized protein</fullName>
    </submittedName>
</protein>
<dbReference type="AlphaFoldDB" id="A0A086TAM4"/>
<name>A0A086TAM4_HAPC1</name>
<feature type="compositionally biased region" description="Low complexity" evidence="1">
    <location>
        <begin position="67"/>
        <end position="109"/>
    </location>
</feature>
<comment type="caution">
    <text evidence="2">The sequence shown here is derived from an EMBL/GenBank/DDBJ whole genome shotgun (WGS) entry which is preliminary data.</text>
</comment>
<accession>A0A086TAM4</accession>
<evidence type="ECO:0000313" key="2">
    <source>
        <dbReference type="EMBL" id="KFH46406.1"/>
    </source>
</evidence>
<feature type="compositionally biased region" description="Polar residues" evidence="1">
    <location>
        <begin position="110"/>
        <end position="127"/>
    </location>
</feature>
<feature type="compositionally biased region" description="Pro residues" evidence="1">
    <location>
        <begin position="33"/>
        <end position="66"/>
    </location>
</feature>
<gene>
    <name evidence="2" type="ORF">ACRE_027410</name>
</gene>
<keyword evidence="3" id="KW-1185">Reference proteome</keyword>
<dbReference type="EMBL" id="JPKY01000019">
    <property type="protein sequence ID" value="KFH46406.1"/>
    <property type="molecule type" value="Genomic_DNA"/>
</dbReference>
<dbReference type="Proteomes" id="UP000029964">
    <property type="component" value="Unassembled WGS sequence"/>
</dbReference>
<dbReference type="HOGENOM" id="CLU_029046_0_0_1"/>
<feature type="region of interest" description="Disordered" evidence="1">
    <location>
        <begin position="228"/>
        <end position="267"/>
    </location>
</feature>
<proteinExistence type="predicted"/>
<evidence type="ECO:0000256" key="1">
    <source>
        <dbReference type="SAM" id="MobiDB-lite"/>
    </source>
</evidence>
<reference evidence="3" key="1">
    <citation type="journal article" date="2014" name="Genome Announc.">
        <title>Genome sequence and annotation of Acremonium chrysogenum, producer of the beta-lactam antibiotic cephalosporin C.</title>
        <authorList>
            <person name="Terfehr D."/>
            <person name="Dahlmann T.A."/>
            <person name="Specht T."/>
            <person name="Zadra I."/>
            <person name="Kuernsteiner H."/>
            <person name="Kueck U."/>
        </authorList>
    </citation>
    <scope>NUCLEOTIDE SEQUENCE [LARGE SCALE GENOMIC DNA]</scope>
    <source>
        <strain evidence="3">ATCC 11550 / CBS 779.69 / DSM 880 / IAM 14645 / JCM 23072 / IMI 49137</strain>
    </source>
</reference>
<feature type="region of interest" description="Disordered" evidence="1">
    <location>
        <begin position="1"/>
        <end position="155"/>
    </location>
</feature>
<evidence type="ECO:0000313" key="3">
    <source>
        <dbReference type="Proteomes" id="UP000029964"/>
    </source>
</evidence>
<sequence>MNPVHNSAEASPATHSPSLVTTSSPSLVSAPTVPAPAPAPAPASIPAPVPAPAPVSAPHSPSPPAASTPAQSLAALASHQHQQQQQQQHDTDSSISTQATSATQGSAETNNTSYSADTSPTLHQSIFSLKDGSDVSNSRRTSRRRTGPLSQQSRERAALIRKLGACNDCRRRRVACHPSHHNMTWEDVVTKFHSSPTIHDIAPSLAAGRPLSPSPAHAPSQTMFTHDPQVMDIDSSTPPQHRPGRAPLGESRHRTPLPSGPRLEKSLSLPGIENLKNELQSNASRMLSTSSRSRYTAVYVLLLFWQDDDDVAAVHHAVRELADVLDRYYHYTLQTKTIPSSSDGTRSSWRWLSRELNAFAEERDQRDVLKIVFYAGHSYLDGNREMVLASSRNPQGATTIRWNGIQQILEEACSDTLIVMDAAYYPSSKMVRQTGVLELIAASMSDDHHAALDRCAFTHALAELLRMSASRFSPLSAVEVHSVLFSRYPNLVRDKHPEREMVTSFPAPLHTLMSGNSRLPSIFLAPLSQSSPLRTSVHDNYPLLHMSIRLNDDNVDVDSWNEWLRLMPEGVRDVKVEGPFRTTFR</sequence>
<dbReference type="OrthoDB" id="3921198at2759"/>
<dbReference type="STRING" id="857340.A0A086TAM4"/>
<feature type="compositionally biased region" description="Polar residues" evidence="1">
    <location>
        <begin position="1"/>
        <end position="15"/>
    </location>
</feature>
<organism evidence="2 3">
    <name type="scientific">Hapsidospora chrysogenum (strain ATCC 11550 / CBS 779.69 / DSM 880 / IAM 14645 / JCM 23072 / IMI 49137)</name>
    <name type="common">Acremonium chrysogenum</name>
    <dbReference type="NCBI Taxonomy" id="857340"/>
    <lineage>
        <taxon>Eukaryota</taxon>
        <taxon>Fungi</taxon>
        <taxon>Dikarya</taxon>
        <taxon>Ascomycota</taxon>
        <taxon>Pezizomycotina</taxon>
        <taxon>Sordariomycetes</taxon>
        <taxon>Hypocreomycetidae</taxon>
        <taxon>Hypocreales</taxon>
        <taxon>Bionectriaceae</taxon>
        <taxon>Hapsidospora</taxon>
    </lineage>
</organism>
<feature type="compositionally biased region" description="Low complexity" evidence="1">
    <location>
        <begin position="16"/>
        <end position="32"/>
    </location>
</feature>